<sequence>MGTTEILLGLALLVTFSSWPKSWLPAATSDAPGVLALLFALYPASVHSPSHIARYHRDVAPGSPPRTRHYGYLAALGMLPLPSNCRVSVPSTHPAPDRNC</sequence>
<organism evidence="1">
    <name type="scientific">Anopheles darlingi</name>
    <name type="common">Mosquito</name>
    <dbReference type="NCBI Taxonomy" id="43151"/>
    <lineage>
        <taxon>Eukaryota</taxon>
        <taxon>Metazoa</taxon>
        <taxon>Ecdysozoa</taxon>
        <taxon>Arthropoda</taxon>
        <taxon>Hexapoda</taxon>
        <taxon>Insecta</taxon>
        <taxon>Pterygota</taxon>
        <taxon>Neoptera</taxon>
        <taxon>Endopterygota</taxon>
        <taxon>Diptera</taxon>
        <taxon>Nematocera</taxon>
        <taxon>Culicoidea</taxon>
        <taxon>Culicidae</taxon>
        <taxon>Anophelinae</taxon>
        <taxon>Anopheles</taxon>
    </lineage>
</organism>
<accession>A0A2M4D5S1</accession>
<reference evidence="1" key="1">
    <citation type="submission" date="2018-01" db="EMBL/GenBank/DDBJ databases">
        <title>An insight into the sialome of Amazonian anophelines.</title>
        <authorList>
            <person name="Ribeiro J.M."/>
            <person name="Scarpassa V."/>
            <person name="Calvo E."/>
        </authorList>
    </citation>
    <scope>NUCLEOTIDE SEQUENCE</scope>
</reference>
<protein>
    <submittedName>
        <fullName evidence="1">Putative secreted protein</fullName>
    </submittedName>
</protein>
<dbReference type="AlphaFoldDB" id="A0A2M4D5S1"/>
<proteinExistence type="predicted"/>
<evidence type="ECO:0000313" key="1">
    <source>
        <dbReference type="EMBL" id="MBW72920.1"/>
    </source>
</evidence>
<dbReference type="EMBL" id="GGFL01008742">
    <property type="protein sequence ID" value="MBW72920.1"/>
    <property type="molecule type" value="Transcribed_RNA"/>
</dbReference>
<name>A0A2M4D5S1_ANODA</name>